<name>A0A1X6WJZ5_9ENTE</name>
<evidence type="ECO:0000259" key="6">
    <source>
        <dbReference type="Pfam" id="PF08540"/>
    </source>
</evidence>
<dbReference type="GO" id="GO:0006084">
    <property type="term" value="P:acetyl-CoA metabolic process"/>
    <property type="evidence" value="ECO:0007669"/>
    <property type="project" value="InterPro"/>
</dbReference>
<feature type="binding site" evidence="4">
    <location>
        <position position="142"/>
    </location>
    <ligand>
        <name>(3S)-3-hydroxy-3-methylglutaryl-CoA</name>
        <dbReference type="ChEBI" id="CHEBI:43074"/>
    </ligand>
</feature>
<dbReference type="PANTHER" id="PTHR43323:SF2">
    <property type="entry name" value="HYDROXYMETHYLGLUTARYL-COA SYNTHASE"/>
    <property type="match status" value="1"/>
</dbReference>
<sequence>MIGIDKINFFTPNTYIDLVTLAKHRGIDPDKFTIGIGQAKMAVPTITQDTVSMGANAAFPILDKEDLNKIDLVVVGTETGIDESKSAASFIHQLLNIHPFAKAIEIKQACYGATAGLMMAQDFIKAHPGRKALVIGSDISRYGLKTSGEVTQGAGAIAMLVSENPRILALEDTSVSMTESIFDFWRPNYSDTAIVDGKFSNEAYINFFKTIWHEFSKQTELSFEDFKAFCFHLPYTKMGKKALLPLLENESDEIKELILHHYNLSTTYTRDIGNIYTGSLYLSLMSLLDSDAHSLKDNDLIGLFSYGSGAVGELFYGRLVKGFENHLLKKEHQTSLENRYALSIDEYETIFNKVLPKEDGIHPLSEAKFDNSLFYLSSITNHQRHYSKRQ</sequence>
<feature type="domain" description="Hydroxymethylglutaryl-coenzyme A synthase C-terminal" evidence="6">
    <location>
        <begin position="264"/>
        <end position="389"/>
    </location>
</feature>
<keyword evidence="7" id="KW-0012">Acyltransferase</keyword>
<evidence type="ECO:0000313" key="8">
    <source>
        <dbReference type="Proteomes" id="UP000195918"/>
    </source>
</evidence>
<accession>A0A1X6WJZ5</accession>
<dbReference type="PANTHER" id="PTHR43323">
    <property type="entry name" value="3-HYDROXY-3-METHYLGLUTARYL COENZYME A SYNTHASE"/>
    <property type="match status" value="1"/>
</dbReference>
<evidence type="ECO:0000256" key="3">
    <source>
        <dbReference type="PIRSR" id="PIRSR611554-1"/>
    </source>
</evidence>
<dbReference type="InterPro" id="IPR013746">
    <property type="entry name" value="HMG_CoA_synt_C_dom"/>
</dbReference>
<protein>
    <submittedName>
        <fullName evidence="7">Hydroxymethylglutaryl-CoA synthase</fullName>
        <ecNumber evidence="7">2.3.3.10</ecNumber>
    </submittedName>
</protein>
<evidence type="ECO:0000313" key="7">
    <source>
        <dbReference type="EMBL" id="SLM84550.1"/>
    </source>
</evidence>
<feature type="active site" description="Proton donor/acceptor" evidence="3">
    <location>
        <position position="232"/>
    </location>
</feature>
<dbReference type="CDD" id="cd00827">
    <property type="entry name" value="init_cond_enzymes"/>
    <property type="match status" value="1"/>
</dbReference>
<feature type="domain" description="Hydroxymethylglutaryl-coenzyme A synthase N-terminal" evidence="5">
    <location>
        <begin position="2"/>
        <end position="163"/>
    </location>
</feature>
<gene>
    <name evidence="7" type="ORF">FM121_00560</name>
</gene>
<dbReference type="Pfam" id="PF08540">
    <property type="entry name" value="HMG_CoA_synt_C"/>
    <property type="match status" value="2"/>
</dbReference>
<dbReference type="OrthoDB" id="9769523at2"/>
<evidence type="ECO:0000256" key="4">
    <source>
        <dbReference type="PIRSR" id="PIRSR611554-2"/>
    </source>
</evidence>
<keyword evidence="2 7" id="KW-0808">Transferase</keyword>
<evidence type="ECO:0000256" key="1">
    <source>
        <dbReference type="ARBA" id="ARBA00007061"/>
    </source>
</evidence>
<dbReference type="InterPro" id="IPR011554">
    <property type="entry name" value="HMG_CoA_synthase_prok"/>
</dbReference>
<dbReference type="SUPFAM" id="SSF53901">
    <property type="entry name" value="Thiolase-like"/>
    <property type="match status" value="2"/>
</dbReference>
<dbReference type="GO" id="GO:0004421">
    <property type="term" value="F:hydroxymethylglutaryl-CoA synthase activity"/>
    <property type="evidence" value="ECO:0007669"/>
    <property type="project" value="UniProtKB-EC"/>
</dbReference>
<feature type="active site" description="Acyl-thioester intermediate" evidence="3">
    <location>
        <position position="110"/>
    </location>
</feature>
<feature type="binding site" evidence="4">
    <location>
        <position position="241"/>
    </location>
    <ligand>
        <name>(3S)-3-hydroxy-3-methylglutaryl-CoA</name>
        <dbReference type="ChEBI" id="CHEBI:43074"/>
    </ligand>
</feature>
<evidence type="ECO:0000259" key="5">
    <source>
        <dbReference type="Pfam" id="PF01154"/>
    </source>
</evidence>
<dbReference type="Proteomes" id="UP000195918">
    <property type="component" value="Unassembled WGS sequence"/>
</dbReference>
<proteinExistence type="inferred from homology"/>
<dbReference type="AlphaFoldDB" id="A0A1X6WJZ5"/>
<feature type="binding site" evidence="4">
    <location>
        <position position="274"/>
    </location>
    <ligand>
        <name>(3S)-3-hydroxy-3-methylglutaryl-CoA</name>
        <dbReference type="ChEBI" id="CHEBI:43074"/>
    </ligand>
</feature>
<dbReference type="NCBIfam" id="TIGR01835">
    <property type="entry name" value="HMG-CoA-S_prok"/>
    <property type="match status" value="1"/>
</dbReference>
<feature type="domain" description="Hydroxymethylglutaryl-coenzyme A synthase C-terminal" evidence="6">
    <location>
        <begin position="175"/>
        <end position="251"/>
    </location>
</feature>
<organism evidence="7 8">
    <name type="scientific">Vagococcus fluvialis bH819</name>
    <dbReference type="NCBI Taxonomy" id="1255619"/>
    <lineage>
        <taxon>Bacteria</taxon>
        <taxon>Bacillati</taxon>
        <taxon>Bacillota</taxon>
        <taxon>Bacilli</taxon>
        <taxon>Lactobacillales</taxon>
        <taxon>Enterococcaceae</taxon>
        <taxon>Vagococcus</taxon>
    </lineage>
</organism>
<dbReference type="RefSeq" id="WP_086950215.1">
    <property type="nucleotide sequence ID" value="NZ_FWFD01000003.1"/>
</dbReference>
<comment type="similarity">
    <text evidence="1">Belongs to the thiolase-like superfamily. HMG-CoA synthase family.</text>
</comment>
<dbReference type="Gene3D" id="3.40.47.10">
    <property type="match status" value="2"/>
</dbReference>
<dbReference type="EC" id="2.3.3.10" evidence="7"/>
<dbReference type="EMBL" id="FWFD01000003">
    <property type="protein sequence ID" value="SLM84550.1"/>
    <property type="molecule type" value="Genomic_DNA"/>
</dbReference>
<feature type="binding site" evidence="4">
    <location>
        <position position="28"/>
    </location>
    <ligand>
        <name>(3S)-3-hydroxy-3-methylglutaryl-CoA</name>
        <dbReference type="ChEBI" id="CHEBI:43074"/>
    </ligand>
</feature>
<feature type="active site" description="Proton donor/acceptor" evidence="3">
    <location>
        <position position="78"/>
    </location>
</feature>
<reference evidence="8" key="1">
    <citation type="submission" date="2017-02" db="EMBL/GenBank/DDBJ databases">
        <authorList>
            <person name="Dridi B."/>
        </authorList>
    </citation>
    <scope>NUCLEOTIDE SEQUENCE [LARGE SCALE GENOMIC DNA]</scope>
    <source>
        <strain evidence="8">bH819</strain>
    </source>
</reference>
<evidence type="ECO:0000256" key="2">
    <source>
        <dbReference type="ARBA" id="ARBA00022679"/>
    </source>
</evidence>
<dbReference type="InterPro" id="IPR016039">
    <property type="entry name" value="Thiolase-like"/>
</dbReference>
<keyword evidence="8" id="KW-1185">Reference proteome</keyword>
<dbReference type="InterPro" id="IPR013528">
    <property type="entry name" value="HMG_CoA_synth_N"/>
</dbReference>
<dbReference type="Pfam" id="PF01154">
    <property type="entry name" value="HMG_CoA_synt_N"/>
    <property type="match status" value="1"/>
</dbReference>